<keyword evidence="5" id="KW-1185">Reference proteome</keyword>
<dbReference type="PROSITE" id="PS50088">
    <property type="entry name" value="ANK_REPEAT"/>
    <property type="match status" value="4"/>
</dbReference>
<dbReference type="EMBL" id="LDEV01003265">
    <property type="protein sequence ID" value="KLJ06178.1"/>
    <property type="molecule type" value="Genomic_DNA"/>
</dbReference>
<sequence>MAGLTFSCIPYEDQKKVYFLGIMLVMAAAGNVEMVELFLKNNSNINEEDRKGRTALHWAILTRHEAVTRMLLKEGANPTHADKKGVTPIMLQVAVHRSQSILNMLIESAQKPGNDIFGANHEGETALHVAAKHGNIDAMQLFLDLGADASKKDCLGYYPLLRAIKSMPLSLTRPIFQAMVEAFGEVSTPNSLGQTPLHFAVEFSLGWLVDLLLAAGADMTFRNMDSQTPVCLAVLQKGSCGILSSLIRHGANPYYTQESCGQSPIEIIFRTSPSWVTSRLRLPPYLIRRGLWRVKCKILRIISRAPVVEVEHDKFVSSHLRSCYRELHLHGRSQCGSHRTDFALALHTLCLIPTKPRTIDTTERLIHGIISSNASFLAKDTHGFTPLHYAAQSGKKKVMQLFLEYGHNDYCTKYSGVKHTLSRFNDVVEGLLIAGRAEDALIRDEDGVCGIDRWAMSSIHDHLSFVVVNRLLARTRILACLGDCDETYFLRWRLYPERYES</sequence>
<feature type="repeat" description="ANK" evidence="3">
    <location>
        <begin position="51"/>
        <end position="83"/>
    </location>
</feature>
<evidence type="ECO:0000256" key="3">
    <source>
        <dbReference type="PROSITE-ProRule" id="PRU00023"/>
    </source>
</evidence>
<evidence type="ECO:0000256" key="1">
    <source>
        <dbReference type="ARBA" id="ARBA00022737"/>
    </source>
</evidence>
<dbReference type="SMART" id="SM00248">
    <property type="entry name" value="ANK"/>
    <property type="match status" value="6"/>
</dbReference>
<dbReference type="Gene3D" id="1.25.40.20">
    <property type="entry name" value="Ankyrin repeat-containing domain"/>
    <property type="match status" value="2"/>
</dbReference>
<evidence type="ECO:0000256" key="2">
    <source>
        <dbReference type="ARBA" id="ARBA00023043"/>
    </source>
</evidence>
<feature type="repeat" description="ANK" evidence="3">
    <location>
        <begin position="382"/>
        <end position="408"/>
    </location>
</feature>
<dbReference type="STRING" id="2060906.A0A0H1B522"/>
<comment type="caution">
    <text evidence="4">The sequence shown here is derived from an EMBL/GenBank/DDBJ whole genome shotgun (WGS) entry which is preliminary data.</text>
</comment>
<dbReference type="PRINTS" id="PR01415">
    <property type="entry name" value="ANKYRIN"/>
</dbReference>
<feature type="repeat" description="ANK" evidence="3">
    <location>
        <begin position="122"/>
        <end position="154"/>
    </location>
</feature>
<dbReference type="AlphaFoldDB" id="A0A0H1B522"/>
<dbReference type="PANTHER" id="PTHR24198:SF165">
    <property type="entry name" value="ANKYRIN REPEAT-CONTAINING PROTEIN-RELATED"/>
    <property type="match status" value="1"/>
</dbReference>
<evidence type="ECO:0000313" key="4">
    <source>
        <dbReference type="EMBL" id="KLJ06178.1"/>
    </source>
</evidence>
<proteinExistence type="predicted"/>
<keyword evidence="1" id="KW-0677">Repeat</keyword>
<dbReference type="SUPFAM" id="SSF48403">
    <property type="entry name" value="Ankyrin repeat"/>
    <property type="match status" value="2"/>
</dbReference>
<dbReference type="Proteomes" id="UP000053573">
    <property type="component" value="Unassembled WGS sequence"/>
</dbReference>
<dbReference type="Pfam" id="PF12796">
    <property type="entry name" value="Ank_2"/>
    <property type="match status" value="1"/>
</dbReference>
<name>A0A0H1B522_9EURO</name>
<accession>A0A0H1B522</accession>
<dbReference type="Pfam" id="PF00023">
    <property type="entry name" value="Ank"/>
    <property type="match status" value="3"/>
</dbReference>
<organism evidence="4 5">
    <name type="scientific">Blastomyces silverae</name>
    <dbReference type="NCBI Taxonomy" id="2060906"/>
    <lineage>
        <taxon>Eukaryota</taxon>
        <taxon>Fungi</taxon>
        <taxon>Dikarya</taxon>
        <taxon>Ascomycota</taxon>
        <taxon>Pezizomycotina</taxon>
        <taxon>Eurotiomycetes</taxon>
        <taxon>Eurotiomycetidae</taxon>
        <taxon>Onygenales</taxon>
        <taxon>Ajellomycetaceae</taxon>
        <taxon>Blastomyces</taxon>
    </lineage>
</organism>
<gene>
    <name evidence="4" type="ORF">EMPG_10396</name>
</gene>
<dbReference type="InterPro" id="IPR036770">
    <property type="entry name" value="Ankyrin_rpt-contain_sf"/>
</dbReference>
<dbReference type="PANTHER" id="PTHR24198">
    <property type="entry name" value="ANKYRIN REPEAT AND PROTEIN KINASE DOMAIN-CONTAINING PROTEIN"/>
    <property type="match status" value="1"/>
</dbReference>
<dbReference type="OrthoDB" id="366390at2759"/>
<protein>
    <submittedName>
        <fullName evidence="4">Uncharacterized protein</fullName>
    </submittedName>
</protein>
<evidence type="ECO:0000313" key="5">
    <source>
        <dbReference type="Proteomes" id="UP000053573"/>
    </source>
</evidence>
<dbReference type="GO" id="GO:0005737">
    <property type="term" value="C:cytoplasm"/>
    <property type="evidence" value="ECO:0007669"/>
    <property type="project" value="TreeGrafter"/>
</dbReference>
<dbReference type="InterPro" id="IPR002110">
    <property type="entry name" value="Ankyrin_rpt"/>
</dbReference>
<feature type="repeat" description="ANK" evidence="3">
    <location>
        <begin position="192"/>
        <end position="224"/>
    </location>
</feature>
<dbReference type="PROSITE" id="PS50297">
    <property type="entry name" value="ANK_REP_REGION"/>
    <property type="match status" value="4"/>
</dbReference>
<reference evidence="5" key="1">
    <citation type="journal article" date="2015" name="PLoS Genet.">
        <title>The dynamic genome and transcriptome of the human fungal pathogen Blastomyces and close relative Emmonsia.</title>
        <authorList>
            <person name="Munoz J.F."/>
            <person name="Gauthier G.M."/>
            <person name="Desjardins C.A."/>
            <person name="Gallo J.E."/>
            <person name="Holder J."/>
            <person name="Sullivan T.D."/>
            <person name="Marty A.J."/>
            <person name="Carmen J.C."/>
            <person name="Chen Z."/>
            <person name="Ding L."/>
            <person name="Gujja S."/>
            <person name="Magrini V."/>
            <person name="Misas E."/>
            <person name="Mitreva M."/>
            <person name="Priest M."/>
            <person name="Saif S."/>
            <person name="Whiston E.A."/>
            <person name="Young S."/>
            <person name="Zeng Q."/>
            <person name="Goldman W.E."/>
            <person name="Mardis E.R."/>
            <person name="Taylor J.W."/>
            <person name="McEwen J.G."/>
            <person name="Clay O.K."/>
            <person name="Klein B.S."/>
            <person name="Cuomo C.A."/>
        </authorList>
    </citation>
    <scope>NUCLEOTIDE SEQUENCE [LARGE SCALE GENOMIC DNA]</scope>
    <source>
        <strain evidence="5">UAMH 139</strain>
    </source>
</reference>
<keyword evidence="2 3" id="KW-0040">ANK repeat</keyword>